<protein>
    <recommendedName>
        <fullName evidence="4">No apical meristem-associated C-terminal domain-containing protein</fullName>
    </recommendedName>
</protein>
<dbReference type="PANTHER" id="PTHR45224:SF3">
    <property type="entry name" value="OS11G0506300 PROTEIN"/>
    <property type="match status" value="1"/>
</dbReference>
<evidence type="ECO:0000313" key="2">
    <source>
        <dbReference type="EMBL" id="KAF8677259.1"/>
    </source>
</evidence>
<feature type="compositionally biased region" description="Low complexity" evidence="1">
    <location>
        <begin position="7"/>
        <end position="19"/>
    </location>
</feature>
<name>A0A835B5G9_9POAL</name>
<proteinExistence type="predicted"/>
<dbReference type="PANTHER" id="PTHR45224">
    <property type="entry name" value="OS01G0527900 PROTEIN-RELATED"/>
    <property type="match status" value="1"/>
</dbReference>
<dbReference type="AlphaFoldDB" id="A0A835B5G9"/>
<dbReference type="EMBL" id="JACEFO010002150">
    <property type="protein sequence ID" value="KAF8677259.1"/>
    <property type="molecule type" value="Genomic_DNA"/>
</dbReference>
<gene>
    <name evidence="2" type="ORF">HU200_046741</name>
</gene>
<evidence type="ECO:0008006" key="4">
    <source>
        <dbReference type="Google" id="ProtNLM"/>
    </source>
</evidence>
<reference evidence="2" key="1">
    <citation type="submission" date="2020-07" db="EMBL/GenBank/DDBJ databases">
        <title>Genome sequence and genetic diversity analysis of an under-domesticated orphan crop, white fonio (Digitaria exilis).</title>
        <authorList>
            <person name="Bennetzen J.L."/>
            <person name="Chen S."/>
            <person name="Ma X."/>
            <person name="Wang X."/>
            <person name="Yssel A.E.J."/>
            <person name="Chaluvadi S.R."/>
            <person name="Johnson M."/>
            <person name="Gangashetty P."/>
            <person name="Hamidou F."/>
            <person name="Sanogo M.D."/>
            <person name="Zwaenepoel A."/>
            <person name="Wallace J."/>
            <person name="Van De Peer Y."/>
            <person name="Van Deynze A."/>
        </authorList>
    </citation>
    <scope>NUCLEOTIDE SEQUENCE</scope>
    <source>
        <tissue evidence="2">Leaves</tissue>
    </source>
</reference>
<evidence type="ECO:0000313" key="3">
    <source>
        <dbReference type="Proteomes" id="UP000636709"/>
    </source>
</evidence>
<keyword evidence="3" id="KW-1185">Reference proteome</keyword>
<evidence type="ECO:0000256" key="1">
    <source>
        <dbReference type="SAM" id="MobiDB-lite"/>
    </source>
</evidence>
<comment type="caution">
    <text evidence="2">The sequence shown here is derived from an EMBL/GenBank/DDBJ whole genome shotgun (WGS) entry which is preliminary data.</text>
</comment>
<accession>A0A835B5G9</accession>
<organism evidence="2 3">
    <name type="scientific">Digitaria exilis</name>
    <dbReference type="NCBI Taxonomy" id="1010633"/>
    <lineage>
        <taxon>Eukaryota</taxon>
        <taxon>Viridiplantae</taxon>
        <taxon>Streptophyta</taxon>
        <taxon>Embryophyta</taxon>
        <taxon>Tracheophyta</taxon>
        <taxon>Spermatophyta</taxon>
        <taxon>Magnoliopsida</taxon>
        <taxon>Liliopsida</taxon>
        <taxon>Poales</taxon>
        <taxon>Poaceae</taxon>
        <taxon>PACMAD clade</taxon>
        <taxon>Panicoideae</taxon>
        <taxon>Panicodae</taxon>
        <taxon>Paniceae</taxon>
        <taxon>Anthephorinae</taxon>
        <taxon>Digitaria</taxon>
    </lineage>
</organism>
<feature type="region of interest" description="Disordered" evidence="1">
    <location>
        <begin position="1"/>
        <end position="38"/>
    </location>
</feature>
<sequence>MPKRPMGQKQAKMAALAAKGKNKESGDGSGNSKESPIDLDKFAKYSKFQEDNHEKRLQILQVQQKLLSEKIEASKIAHLTAQENKEVKKLEKESKMMEAYLSISSQDTSSMSDVEKAERVAVMKCLRQKLFPVTE</sequence>
<dbReference type="OrthoDB" id="676833at2759"/>
<dbReference type="Proteomes" id="UP000636709">
    <property type="component" value="Unassembled WGS sequence"/>
</dbReference>